<reference evidence="4 5" key="1">
    <citation type="journal article" date="2012" name="J. Bacteriol.">
        <title>Complete genome sequence of strain 1860, a crenarchaeon of the genus pyrobaculum able to grow with various electron acceptors.</title>
        <authorList>
            <person name="Mardanov A.V."/>
            <person name="Gumerov V.M."/>
            <person name="Slobodkina G.B."/>
            <person name="Beletsky A.V."/>
            <person name="Bonch-Osmolovskaya E.A."/>
            <person name="Ravin N.V."/>
            <person name="Skryabin K.G."/>
        </authorList>
    </citation>
    <scope>NUCLEOTIDE SEQUENCE [LARGE SCALE GENOMIC DNA]</scope>
    <source>
        <strain evidence="4 5">1860</strain>
    </source>
</reference>
<dbReference type="GO" id="GO:0016757">
    <property type="term" value="F:glycosyltransferase activity"/>
    <property type="evidence" value="ECO:0007669"/>
    <property type="project" value="UniProtKB-KW"/>
</dbReference>
<proteinExistence type="predicted"/>
<dbReference type="PANTHER" id="PTHR12526">
    <property type="entry name" value="GLYCOSYLTRANSFERASE"/>
    <property type="match status" value="1"/>
</dbReference>
<dbReference type="InterPro" id="IPR001296">
    <property type="entry name" value="Glyco_trans_1"/>
</dbReference>
<dbReference type="BioCyc" id="PSP1104324:GJSN-1971-MONOMER"/>
<evidence type="ECO:0000256" key="1">
    <source>
        <dbReference type="ARBA" id="ARBA00022676"/>
    </source>
</evidence>
<evidence type="ECO:0000259" key="3">
    <source>
        <dbReference type="Pfam" id="PF00534"/>
    </source>
</evidence>
<dbReference type="AlphaFoldDB" id="G7VID5"/>
<organism evidence="4 5">
    <name type="scientific">Pyrobaculum ferrireducens</name>
    <dbReference type="NCBI Taxonomy" id="1104324"/>
    <lineage>
        <taxon>Archaea</taxon>
        <taxon>Thermoproteota</taxon>
        <taxon>Thermoprotei</taxon>
        <taxon>Thermoproteales</taxon>
        <taxon>Thermoproteaceae</taxon>
        <taxon>Pyrobaculum</taxon>
    </lineage>
</organism>
<dbReference type="Pfam" id="PF00534">
    <property type="entry name" value="Glycos_transf_1"/>
    <property type="match status" value="1"/>
</dbReference>
<keyword evidence="1 4" id="KW-0328">Glycosyltransferase</keyword>
<dbReference type="eggNOG" id="arCOG01411">
    <property type="taxonomic scope" value="Archaea"/>
</dbReference>
<dbReference type="OrthoDB" id="132546at2157"/>
<name>G7VID5_9CREN</name>
<dbReference type="KEGG" id="pyr:P186_2019"/>
<dbReference type="CDD" id="cd03801">
    <property type="entry name" value="GT4_PimA-like"/>
    <property type="match status" value="1"/>
</dbReference>
<evidence type="ECO:0000313" key="4">
    <source>
        <dbReference type="EMBL" id="AET33415.1"/>
    </source>
</evidence>
<dbReference type="GeneID" id="11596508"/>
<keyword evidence="5" id="KW-1185">Reference proteome</keyword>
<sequence length="289" mass="32365">MHSLDEELEVLTLMDKPTHGDPWSKIAFDWLTKGAKLFKKEGIDVAIVNGVIPLSFRPKIAVAHGPISISKIQRLIIKALYATYDMVICVSNKSRQEYAGIVNCETIIPLPMKLSLYNPLGYRQRSNTIVHIGTRPVKKPEISIETINLLKRKGYDVNLAIIGPYSKQVEELAKGNNFTQLYFNAEEGEKVRILCGAKALILPSSNEVFPFTAMEAMACGMPVVASHAVPEEVIVDGYNGVRVRSLNPQDYAAALEKLLVDEELWIKLSTNGIEFIKQFDYINHSKEIY</sequence>
<gene>
    <name evidence="4" type="ORF">P186_2019</name>
</gene>
<dbReference type="RefSeq" id="WP_014289240.1">
    <property type="nucleotide sequence ID" value="NC_016645.1"/>
</dbReference>
<dbReference type="EMBL" id="CP003098">
    <property type="protein sequence ID" value="AET33415.1"/>
    <property type="molecule type" value="Genomic_DNA"/>
</dbReference>
<dbReference type="HOGENOM" id="CLU_069984_0_0_2"/>
<dbReference type="Proteomes" id="UP000005867">
    <property type="component" value="Chromosome"/>
</dbReference>
<keyword evidence="2 4" id="KW-0808">Transferase</keyword>
<dbReference type="SUPFAM" id="SSF53756">
    <property type="entry name" value="UDP-Glycosyltransferase/glycogen phosphorylase"/>
    <property type="match status" value="1"/>
</dbReference>
<feature type="domain" description="Glycosyl transferase family 1" evidence="3">
    <location>
        <begin position="127"/>
        <end position="273"/>
    </location>
</feature>
<evidence type="ECO:0000256" key="2">
    <source>
        <dbReference type="ARBA" id="ARBA00022679"/>
    </source>
</evidence>
<dbReference type="STRING" id="1104324.P186_2019"/>
<dbReference type="Gene3D" id="3.40.50.2000">
    <property type="entry name" value="Glycogen Phosphorylase B"/>
    <property type="match status" value="2"/>
</dbReference>
<evidence type="ECO:0000313" key="5">
    <source>
        <dbReference type="Proteomes" id="UP000005867"/>
    </source>
</evidence>
<protein>
    <submittedName>
        <fullName evidence="4">Mannosyltransferase B-like protein</fullName>
    </submittedName>
</protein>
<dbReference type="PANTHER" id="PTHR12526:SF629">
    <property type="entry name" value="TEICHURONIC ACID BIOSYNTHESIS GLYCOSYLTRANSFERASE TUAH-RELATED"/>
    <property type="match status" value="1"/>
</dbReference>
<accession>G7VID5</accession>